<organism evidence="1 2">
    <name type="scientific">Panagrolaimus sp. ES5</name>
    <dbReference type="NCBI Taxonomy" id="591445"/>
    <lineage>
        <taxon>Eukaryota</taxon>
        <taxon>Metazoa</taxon>
        <taxon>Ecdysozoa</taxon>
        <taxon>Nematoda</taxon>
        <taxon>Chromadorea</taxon>
        <taxon>Rhabditida</taxon>
        <taxon>Tylenchina</taxon>
        <taxon>Panagrolaimomorpha</taxon>
        <taxon>Panagrolaimoidea</taxon>
        <taxon>Panagrolaimidae</taxon>
        <taxon>Panagrolaimus</taxon>
    </lineage>
</organism>
<proteinExistence type="predicted"/>
<accession>A0AC34FBI3</accession>
<dbReference type="WBParaSite" id="ES5_v2.g14290.t1">
    <property type="protein sequence ID" value="ES5_v2.g14290.t1"/>
    <property type="gene ID" value="ES5_v2.g14290"/>
</dbReference>
<protein>
    <submittedName>
        <fullName evidence="2">Uncharacterized protein</fullName>
    </submittedName>
</protein>
<reference evidence="2" key="1">
    <citation type="submission" date="2022-11" db="UniProtKB">
        <authorList>
            <consortium name="WormBaseParasite"/>
        </authorList>
    </citation>
    <scope>IDENTIFICATION</scope>
</reference>
<dbReference type="Proteomes" id="UP000887579">
    <property type="component" value="Unplaced"/>
</dbReference>
<evidence type="ECO:0000313" key="2">
    <source>
        <dbReference type="WBParaSite" id="ES5_v2.g14290.t1"/>
    </source>
</evidence>
<evidence type="ECO:0000313" key="1">
    <source>
        <dbReference type="Proteomes" id="UP000887579"/>
    </source>
</evidence>
<sequence>MKDIFGDSGNEEKSFADSGDQETSAFNETSYNDKKAFGALTSNDSMSELKDPTFDPKRRPASTLPRRAKLTEVHDVVKPNV</sequence>
<name>A0AC34FBI3_9BILA</name>